<dbReference type="VEuPathDB" id="GiardiaDB:GLP15_3695"/>
<accession>E1F5S9</accession>
<dbReference type="Proteomes" id="UP000008974">
    <property type="component" value="Unassembled WGS sequence"/>
</dbReference>
<name>E1F5S9_GIAIA</name>
<comment type="caution">
    <text evidence="2">The sequence shown here is derived from an EMBL/GenBank/DDBJ whole genome shotgun (WGS) entry which is preliminary data.</text>
</comment>
<proteinExistence type="predicted"/>
<gene>
    <name evidence="2" type="ORF">GLP15_3695</name>
</gene>
<organism evidence="2 3">
    <name type="scientific">Giardia intestinalis (strain P15)</name>
    <name type="common">Giardia lamblia</name>
    <dbReference type="NCBI Taxonomy" id="658858"/>
    <lineage>
        <taxon>Eukaryota</taxon>
        <taxon>Metamonada</taxon>
        <taxon>Diplomonadida</taxon>
        <taxon>Hexamitidae</taxon>
        <taxon>Giardiinae</taxon>
        <taxon>Giardia</taxon>
    </lineage>
</organism>
<reference evidence="2 3" key="1">
    <citation type="journal article" date="2010" name="BMC Genomics">
        <title>Genome analysis and comparative genomics of a Giardia intestinalis assemblage E isolate.</title>
        <authorList>
            <person name="Jerlstrom-Hultqvist J."/>
            <person name="Franzen O."/>
            <person name="Ankarklev J."/>
            <person name="Xu F."/>
            <person name="Nohynkova E."/>
            <person name="Andersson J.O."/>
            <person name="Svard S.G."/>
            <person name="Andersson B."/>
        </authorList>
    </citation>
    <scope>NUCLEOTIDE SEQUENCE [LARGE SCALE GENOMIC DNA]</scope>
    <source>
        <strain evidence="2 3">P15</strain>
    </source>
</reference>
<dbReference type="AlphaFoldDB" id="E1F5S9"/>
<evidence type="ECO:0000313" key="3">
    <source>
        <dbReference type="Proteomes" id="UP000008974"/>
    </source>
</evidence>
<sequence length="315" mass="35267">MMFRMCGCGPLMKLQIESLGVGPDEPLANVDASTNTTNPDPGISGRESQKIAVSPALTFRSAYSALSGRTTTDIDVTPLYHQFTVQPEPQETIAPREVDQLISFLYAYMEHRMVPQRCAIPAYVDVLEDRNALVSLARLNAERIHAFAESFIRRDSFLTFLALFFRESPLRHLTAWSSIKLIQSNRYGVSFTQHTLMRMLVNYVSSHWSDTMGVQLFYAVRADLLRNGTLGVTISDLRMQQKGNQDSVDQGSTSARGVACCSRRSYNRMIVLSILKCGTLLRIAGAIEPDNNYQVDCFELGCFLEVLLSMLDLVK</sequence>
<dbReference type="OrthoDB" id="10250454at2759"/>
<feature type="region of interest" description="Disordered" evidence="1">
    <location>
        <begin position="25"/>
        <end position="47"/>
    </location>
</feature>
<protein>
    <submittedName>
        <fullName evidence="2">Uncharacterized protein</fullName>
    </submittedName>
</protein>
<dbReference type="OMA" id="YMEHRMV"/>
<dbReference type="EMBL" id="ACVC01000192">
    <property type="protein sequence ID" value="EFO62160.1"/>
    <property type="molecule type" value="Genomic_DNA"/>
</dbReference>
<evidence type="ECO:0000313" key="2">
    <source>
        <dbReference type="EMBL" id="EFO62160.1"/>
    </source>
</evidence>
<evidence type="ECO:0000256" key="1">
    <source>
        <dbReference type="SAM" id="MobiDB-lite"/>
    </source>
</evidence>